<keyword evidence="1" id="KW-0472">Membrane</keyword>
<protein>
    <submittedName>
        <fullName evidence="4">Sensor domain-containing diguanylate cyclase</fullName>
    </submittedName>
</protein>
<gene>
    <name evidence="4" type="ORF">H4O21_11465</name>
</gene>
<feature type="domain" description="GGDEF" evidence="3">
    <location>
        <begin position="383"/>
        <end position="526"/>
    </location>
</feature>
<evidence type="ECO:0000313" key="4">
    <source>
        <dbReference type="EMBL" id="MBB1487227.1"/>
    </source>
</evidence>
<dbReference type="PANTHER" id="PTHR44757">
    <property type="entry name" value="DIGUANYLATE CYCLASE DGCP"/>
    <property type="match status" value="1"/>
</dbReference>
<dbReference type="AlphaFoldDB" id="A0A839IS10"/>
<dbReference type="Gene3D" id="6.10.340.10">
    <property type="match status" value="1"/>
</dbReference>
<dbReference type="SMART" id="SM00267">
    <property type="entry name" value="GGDEF"/>
    <property type="match status" value="1"/>
</dbReference>
<dbReference type="CDD" id="cd01949">
    <property type="entry name" value="GGDEF"/>
    <property type="match status" value="1"/>
</dbReference>
<sequence>MSLFNVRSLHGKFFLLLLPIVAGIAVLMLGLFSWLTVVRFEQELQAKEQELMKSSALVMAEPLWNYQYEALQQIITALMTDPDIVQVLIEDEGGNEVLSRGGTEGKARVEHLSRAIVYQNAHIVQQAGRLQISFSHQRLNQLLIQRILQDLVLIGLMTLGFLFCVLMISRYVIRRPLSELLAAINQSQQEGSLQPVQWRSDDEIGQIIREYNQIQISLTTKEKQLHSSRARYRALYHNTPALMLSIDEQAHITEVSDYLCQQAGQAAEYFLGEVLWSFLAGDHVDRIRYQLEQAFYGQQSVSELQALFRRGDQTLDVLITAVPQFDEHQLYKGHLVVLSDITQLNQAWRLIEQQANFDSLTGLANRHNFQQQLKAQFSDHHRPVLTLMFIDLDGFKQVNDTLGHLIGDQLLIAAARRMSSVVQQQGLLARLGGDEFAVLLVHHHLSTAGTTDLQKEQQVDLLSSQLLEQLALPFNIAGHPVRISGSIGIAVSPEQATNSTELLRLADIAMYQAKKAGKNACCRYQAESTDYQPDSAD</sequence>
<dbReference type="SMART" id="SM00091">
    <property type="entry name" value="PAS"/>
    <property type="match status" value="1"/>
</dbReference>
<dbReference type="InterPro" id="IPR043128">
    <property type="entry name" value="Rev_trsase/Diguanyl_cyclase"/>
</dbReference>
<name>A0A839IS10_9GAMM</name>
<evidence type="ECO:0000259" key="3">
    <source>
        <dbReference type="PROSITE" id="PS50887"/>
    </source>
</evidence>
<feature type="transmembrane region" description="Helical" evidence="1">
    <location>
        <begin position="151"/>
        <end position="173"/>
    </location>
</feature>
<dbReference type="SUPFAM" id="SSF55785">
    <property type="entry name" value="PYP-like sensor domain (PAS domain)"/>
    <property type="match status" value="1"/>
</dbReference>
<accession>A0A839IS10</accession>
<keyword evidence="1" id="KW-1133">Transmembrane helix</keyword>
<dbReference type="RefSeq" id="WP_182809011.1">
    <property type="nucleotide sequence ID" value="NZ_JACJFM010000013.1"/>
</dbReference>
<comment type="caution">
    <text evidence="4">The sequence shown here is derived from an EMBL/GenBank/DDBJ whole genome shotgun (WGS) entry which is preliminary data.</text>
</comment>
<keyword evidence="5" id="KW-1185">Reference proteome</keyword>
<dbReference type="InterPro" id="IPR013656">
    <property type="entry name" value="PAS_4"/>
</dbReference>
<feature type="domain" description="PAS" evidence="2">
    <location>
        <begin position="228"/>
        <end position="298"/>
    </location>
</feature>
<organism evidence="4 5">
    <name type="scientific">Oceanospirillum sediminis</name>
    <dbReference type="NCBI Taxonomy" id="2760088"/>
    <lineage>
        <taxon>Bacteria</taxon>
        <taxon>Pseudomonadati</taxon>
        <taxon>Pseudomonadota</taxon>
        <taxon>Gammaproteobacteria</taxon>
        <taxon>Oceanospirillales</taxon>
        <taxon>Oceanospirillaceae</taxon>
        <taxon>Oceanospirillum</taxon>
    </lineage>
</organism>
<reference evidence="4 5" key="1">
    <citation type="submission" date="2020-08" db="EMBL/GenBank/DDBJ databases">
        <title>Oceanospirillum sp. nov. isolated from marine sediment.</title>
        <authorList>
            <person name="Ji X."/>
        </authorList>
    </citation>
    <scope>NUCLEOTIDE SEQUENCE [LARGE SCALE GENOMIC DNA]</scope>
    <source>
        <strain evidence="4 5">D5</strain>
    </source>
</reference>
<dbReference type="InterPro" id="IPR052155">
    <property type="entry name" value="Biofilm_reg_signaling"/>
</dbReference>
<proteinExistence type="predicted"/>
<dbReference type="InterPro" id="IPR000014">
    <property type="entry name" value="PAS"/>
</dbReference>
<dbReference type="InterPro" id="IPR029787">
    <property type="entry name" value="Nucleotide_cyclase"/>
</dbReference>
<dbReference type="PROSITE" id="PS50112">
    <property type="entry name" value="PAS"/>
    <property type="match status" value="1"/>
</dbReference>
<dbReference type="Proteomes" id="UP000565262">
    <property type="component" value="Unassembled WGS sequence"/>
</dbReference>
<dbReference type="Gene3D" id="3.30.450.20">
    <property type="entry name" value="PAS domain"/>
    <property type="match status" value="1"/>
</dbReference>
<dbReference type="EMBL" id="JACJFM010000013">
    <property type="protein sequence ID" value="MBB1487227.1"/>
    <property type="molecule type" value="Genomic_DNA"/>
</dbReference>
<dbReference type="PANTHER" id="PTHR44757:SF2">
    <property type="entry name" value="BIOFILM ARCHITECTURE MAINTENANCE PROTEIN MBAA"/>
    <property type="match status" value="1"/>
</dbReference>
<dbReference type="InterPro" id="IPR000160">
    <property type="entry name" value="GGDEF_dom"/>
</dbReference>
<evidence type="ECO:0000313" key="5">
    <source>
        <dbReference type="Proteomes" id="UP000565262"/>
    </source>
</evidence>
<keyword evidence="1" id="KW-0812">Transmembrane</keyword>
<dbReference type="InterPro" id="IPR035965">
    <property type="entry name" value="PAS-like_dom_sf"/>
</dbReference>
<feature type="transmembrane region" description="Helical" evidence="1">
    <location>
        <begin position="13"/>
        <end position="37"/>
    </location>
</feature>
<dbReference type="Gene3D" id="3.30.70.270">
    <property type="match status" value="1"/>
</dbReference>
<dbReference type="NCBIfam" id="TIGR00254">
    <property type="entry name" value="GGDEF"/>
    <property type="match status" value="1"/>
</dbReference>
<dbReference type="Pfam" id="PF00990">
    <property type="entry name" value="GGDEF"/>
    <property type="match status" value="1"/>
</dbReference>
<dbReference type="NCBIfam" id="TIGR00229">
    <property type="entry name" value="sensory_box"/>
    <property type="match status" value="1"/>
</dbReference>
<evidence type="ECO:0000256" key="1">
    <source>
        <dbReference type="SAM" id="Phobius"/>
    </source>
</evidence>
<dbReference type="PROSITE" id="PS50887">
    <property type="entry name" value="GGDEF"/>
    <property type="match status" value="1"/>
</dbReference>
<dbReference type="Pfam" id="PF08448">
    <property type="entry name" value="PAS_4"/>
    <property type="match status" value="1"/>
</dbReference>
<evidence type="ECO:0000259" key="2">
    <source>
        <dbReference type="PROSITE" id="PS50112"/>
    </source>
</evidence>
<dbReference type="SUPFAM" id="SSF55073">
    <property type="entry name" value="Nucleotide cyclase"/>
    <property type="match status" value="1"/>
</dbReference>
<dbReference type="CDD" id="cd00130">
    <property type="entry name" value="PAS"/>
    <property type="match status" value="1"/>
</dbReference>